<feature type="compositionally biased region" description="Gly residues" evidence="3">
    <location>
        <begin position="1570"/>
        <end position="1580"/>
    </location>
</feature>
<feature type="compositionally biased region" description="Basic residues" evidence="3">
    <location>
        <begin position="522"/>
        <end position="542"/>
    </location>
</feature>
<feature type="domain" description="EMI" evidence="5">
    <location>
        <begin position="1100"/>
        <end position="1173"/>
    </location>
</feature>
<evidence type="ECO:0000259" key="4">
    <source>
        <dbReference type="PROSITE" id="PS51034"/>
    </source>
</evidence>
<feature type="region of interest" description="Disordered" evidence="3">
    <location>
        <begin position="790"/>
        <end position="815"/>
    </location>
</feature>
<feature type="region of interest" description="Disordered" evidence="3">
    <location>
        <begin position="1541"/>
        <end position="1662"/>
    </location>
</feature>
<dbReference type="PROSITE" id="PS51034">
    <property type="entry name" value="ZP_2"/>
    <property type="match status" value="1"/>
</dbReference>
<feature type="region of interest" description="Disordered" evidence="3">
    <location>
        <begin position="1940"/>
        <end position="1974"/>
    </location>
</feature>
<feature type="region of interest" description="Disordered" evidence="3">
    <location>
        <begin position="1357"/>
        <end position="1396"/>
    </location>
</feature>
<name>A0A8J6DSU8_GALPY</name>
<feature type="region of interest" description="Disordered" evidence="3">
    <location>
        <begin position="1027"/>
        <end position="1067"/>
    </location>
</feature>
<evidence type="ECO:0000256" key="2">
    <source>
        <dbReference type="ARBA" id="ARBA00023157"/>
    </source>
</evidence>
<reference evidence="6" key="1">
    <citation type="journal article" date="2021" name="Evol. Appl.">
        <title>The genome of the Pyrenean desman and the effects of bottlenecks and inbreeding on the genomic landscape of an endangered species.</title>
        <authorList>
            <person name="Escoda L."/>
            <person name="Castresana J."/>
        </authorList>
    </citation>
    <scope>NUCLEOTIDE SEQUENCE</scope>
    <source>
        <strain evidence="6">IBE-C5619</strain>
    </source>
</reference>
<keyword evidence="7" id="KW-1185">Reference proteome</keyword>
<feature type="region of interest" description="Disordered" evidence="3">
    <location>
        <begin position="1287"/>
        <end position="1326"/>
    </location>
</feature>
<feature type="compositionally biased region" description="Low complexity" evidence="3">
    <location>
        <begin position="1871"/>
        <end position="1891"/>
    </location>
</feature>
<comment type="caution">
    <text evidence="6">The sequence shown here is derived from an EMBL/GenBank/DDBJ whole genome shotgun (WGS) entry which is preliminary data.</text>
</comment>
<organism evidence="6 7">
    <name type="scientific">Galemys pyrenaicus</name>
    <name type="common">Iberian desman</name>
    <name type="synonym">Pyrenean desman</name>
    <dbReference type="NCBI Taxonomy" id="202257"/>
    <lineage>
        <taxon>Eukaryota</taxon>
        <taxon>Metazoa</taxon>
        <taxon>Chordata</taxon>
        <taxon>Craniata</taxon>
        <taxon>Vertebrata</taxon>
        <taxon>Euteleostomi</taxon>
        <taxon>Mammalia</taxon>
        <taxon>Eutheria</taxon>
        <taxon>Laurasiatheria</taxon>
        <taxon>Eulipotyphla</taxon>
        <taxon>Talpidae</taxon>
        <taxon>Galemys</taxon>
    </lineage>
</organism>
<feature type="region of interest" description="Disordered" evidence="3">
    <location>
        <begin position="458"/>
        <end position="557"/>
    </location>
</feature>
<dbReference type="EMBL" id="JAGFMF010011629">
    <property type="protein sequence ID" value="KAG8518585.1"/>
    <property type="molecule type" value="Genomic_DNA"/>
</dbReference>
<keyword evidence="1" id="KW-0732">Signal</keyword>
<dbReference type="Gene3D" id="2.60.40.4100">
    <property type="entry name" value="Zona pellucida, ZP-C domain"/>
    <property type="match status" value="1"/>
</dbReference>
<feature type="region of interest" description="Disordered" evidence="3">
    <location>
        <begin position="136"/>
        <end position="179"/>
    </location>
</feature>
<evidence type="ECO:0000313" key="6">
    <source>
        <dbReference type="EMBL" id="KAG8518585.1"/>
    </source>
</evidence>
<protein>
    <submittedName>
        <fullName evidence="6">Uromodulin-like 1</fullName>
    </submittedName>
</protein>
<proteinExistence type="predicted"/>
<dbReference type="PROSITE" id="PS51041">
    <property type="entry name" value="EMI"/>
    <property type="match status" value="1"/>
</dbReference>
<feature type="region of interest" description="Disordered" evidence="3">
    <location>
        <begin position="1183"/>
        <end position="1243"/>
    </location>
</feature>
<feature type="compositionally biased region" description="Low complexity" evidence="3">
    <location>
        <begin position="624"/>
        <end position="640"/>
    </location>
</feature>
<gene>
    <name evidence="6" type="ORF">J0S82_004515</name>
</gene>
<dbReference type="OrthoDB" id="10040649at2759"/>
<evidence type="ECO:0000256" key="3">
    <source>
        <dbReference type="SAM" id="MobiDB-lite"/>
    </source>
</evidence>
<dbReference type="InterPro" id="IPR011489">
    <property type="entry name" value="EMI_domain"/>
</dbReference>
<feature type="compositionally biased region" description="Pro residues" evidence="3">
    <location>
        <begin position="1586"/>
        <end position="1597"/>
    </location>
</feature>
<dbReference type="Proteomes" id="UP000700334">
    <property type="component" value="Unassembled WGS sequence"/>
</dbReference>
<feature type="compositionally biased region" description="Low complexity" evidence="3">
    <location>
        <begin position="796"/>
        <end position="812"/>
    </location>
</feature>
<feature type="region of interest" description="Disordered" evidence="3">
    <location>
        <begin position="244"/>
        <end position="325"/>
    </location>
</feature>
<dbReference type="InterPro" id="IPR055356">
    <property type="entry name" value="ZP-N"/>
</dbReference>
<feature type="compositionally biased region" description="Low complexity" evidence="3">
    <location>
        <begin position="245"/>
        <end position="258"/>
    </location>
</feature>
<feature type="compositionally biased region" description="Low complexity" evidence="3">
    <location>
        <begin position="492"/>
        <end position="512"/>
    </location>
</feature>
<feature type="region of interest" description="Disordered" evidence="3">
    <location>
        <begin position="580"/>
        <end position="655"/>
    </location>
</feature>
<dbReference type="InterPro" id="IPR001507">
    <property type="entry name" value="ZP_dom"/>
</dbReference>
<feature type="region of interest" description="Disordered" evidence="3">
    <location>
        <begin position="65"/>
        <end position="104"/>
    </location>
</feature>
<evidence type="ECO:0000313" key="7">
    <source>
        <dbReference type="Proteomes" id="UP000700334"/>
    </source>
</evidence>
<feature type="compositionally biased region" description="Low complexity" evidence="3">
    <location>
        <begin position="458"/>
        <end position="469"/>
    </location>
</feature>
<feature type="region of interest" description="Disordered" evidence="3">
    <location>
        <begin position="1863"/>
        <end position="1891"/>
    </location>
</feature>
<dbReference type="Gene3D" id="2.60.40.3210">
    <property type="entry name" value="Zona pellucida, ZP-N domain"/>
    <property type="match status" value="1"/>
</dbReference>
<feature type="region of interest" description="Disordered" evidence="3">
    <location>
        <begin position="31"/>
        <end position="50"/>
    </location>
</feature>
<dbReference type="PANTHER" id="PTHR14002">
    <property type="entry name" value="ENDOGLIN/TGF-BETA RECEPTOR TYPE III"/>
    <property type="match status" value="1"/>
</dbReference>
<feature type="region of interest" description="Disordered" evidence="3">
    <location>
        <begin position="678"/>
        <end position="698"/>
    </location>
</feature>
<dbReference type="PANTHER" id="PTHR14002:SF22">
    <property type="entry name" value="UROMODULIN-LIKE 1"/>
    <property type="match status" value="1"/>
</dbReference>
<feature type="compositionally biased region" description="Basic and acidic residues" evidence="3">
    <location>
        <begin position="155"/>
        <end position="169"/>
    </location>
</feature>
<sequence>MSSTRVRAASWAAGPGSRPVHALRGRAVPAPPCPLFPPRPPPRAPQIGKRPLRWDLSVLMHKRAPRLGVRAKGPPAGAGSRPAVAGRPRGERGRTRTPSLRCEARGAGAPACLRLRKTPSAGTGKAAWQPMRSGGLAAPARRSQGPCGEPVVGAEGDKRPSAEGDERRQWQRGAGPGVRRVWPAGAGSVLSRRGLALRGWRGPSGLVLLPAACAVALLAASSTQPLGALLRGLCHPGALPSSGQLPRLAPGSPSGLSSPRPPSCGWRPSGSLPPKRVASELGLQGGSPSWPVVTGAQLSESRSTGARMNARQLPEPSRGAARASRGAARQCQFVAPGWVLWSVSGTSGPTPGLPPPPGGPALALQDDPVRPRAGICPVRADPGMPVRADPSAGARPECDGQDAGSARGRWASWRSPGQKSRCSLARPHPVVLHRQPPDPDGAVPASWDRYLRWNWSPPARRALGRPAPASTSRAQPSRRAASCGGGTRAWRSASAWGPTAPSTAAASPVTWALVTASGVGPRRARRRAPRGRRRVPARRLRTAPRLSAGLEPAPPAAARRAASAPVAACPAALCLRPTSPGGRGSCGAWGRPGLSRARRANRPGVTRGRPEGSGESRQTGGFWRGRAGPAGSGSQAAPRPRGQLRGEWRQGPDSGAHRSRFVRLSLLRVGLAISSPRGRASRSLPVPAPACAAQKQKRPRGTVLLPKQEAGAPFSSALPSHSPQRLAVPGLPGLPGLLGLLGLLGLPELLVLPWLLVLLVLPGLPELLGLPVLLGLLGLPELLGLPPGFTSSRGEGSPARPGLAPAPARGLGKSLSRGLEPSACVLALKPGQPTSAHVLRAPSPASAPATLLGPRGCRGPAFGCGSRVPRQEPSWGALGSSAPSGACPPPCPRRCPLWGAARDGILDTAASLPGGRGALAGLSLSTAVALIALPAPEAGSPGLMGHFDVLLCPASSRDKDSGRRACPRESDSGLRCVFCVTMRRPSAGTLPCSSFQKMPSARPDGRGLRGPRGSAEVAVLRSRHKGPLWSQCHGSSPGTEGSPLPGQPQPLCTSASEKPREAPPMPGMPTTLGLALLALICAVGRSWASGFTETGLSLLGFQLCDHTETRRVQRLQAVQAPHRTYVPCGGWIPWRRCPKTVYRTRHLAVGVPEARNVTGCCEGFEQLGLYCVLRFVRRPWRRQRRRRPAALPRPQARSVAGGQETPPHPSRALSFPQPPGHSAGGSGSPASSTRSPWATAAARSTGLPGAVPAHAAWGRRLCGDQALRAALPGLPAVARARRASTHAPLGTDTGLLSAASTGPAASSLLPPLPPPGSPVCVTAQRGPPPRSFGGLLTAVVAGDAGRRGHRVCRGETALSRARAGPGGAGAPPSGGTSRRARGVPGPCPGHRWPEPRAPWLGRASQACVSAGAGLLAGPLRQHVDTGGVLLEVTRVANGSVVVEFRVLVIADLDVREVAAAFLEAFRKGSLMAVVRADTFVRGTRPGLLPAPPRELLASHCTATPEDGPDRLQLTSPESVTEARRAALPEAVSGVLKSWTQTLDGGAFPSPRGCRTQPDRARGRAAAGAAPGRGAGHGGQGRSRPNSRPPQPARPPRPPARRRSTPGDHDECESGEHNCGPGTTCRNTLGSSSASAWAPPPASLRNVLENPAKPRLTRGPPGPARRLLLVGALNVLCGTETVAVAVQMRFPWQESIPESALYLGQPACNASGGNSTHVLLAAGWGECGTAVQSNLTHTVVRTTLRAGLSPEGVIHHPQILTPVHCAFQNHLLTSSGYTPGWGVHSIVEDLHGAGSFVTEMQLFVGGTPLPQNASVPASADVRVQVGLRRQQSGLAVVLAECWATPAPGARGPVSFGFINNSQARAQRRQRRASSASRGCPGPAAGGVLRLGPLRPPPAGRALTLALLPDSEPAQMPDCGRPAGGGAQSACRVCAGGTPRGPLLGTQGSAPGASWGAGGSRGVRPRTPASPSSCAVPGTHTSLIENGLSGRAQFRLRVFSFVRCAEVFLHCRLHVCLAALCPRHVVGVSRSPSGRFCPRPGDCGAVRSRVLGLGVQVPA</sequence>
<feature type="compositionally biased region" description="Basic and acidic residues" evidence="3">
    <location>
        <begin position="1604"/>
        <end position="1615"/>
    </location>
</feature>
<dbReference type="SMART" id="SM00241">
    <property type="entry name" value="ZP"/>
    <property type="match status" value="1"/>
</dbReference>
<accession>A0A8J6DSU8</accession>
<evidence type="ECO:0000256" key="1">
    <source>
        <dbReference type="ARBA" id="ARBA00022729"/>
    </source>
</evidence>
<feature type="compositionally biased region" description="Polar residues" evidence="3">
    <location>
        <begin position="296"/>
        <end position="306"/>
    </location>
</feature>
<feature type="domain" description="ZP" evidence="4">
    <location>
        <begin position="1675"/>
        <end position="2031"/>
    </location>
</feature>
<feature type="compositionally biased region" description="Low complexity" evidence="3">
    <location>
        <begin position="1294"/>
        <end position="1309"/>
    </location>
</feature>
<evidence type="ECO:0000259" key="5">
    <source>
        <dbReference type="PROSITE" id="PS51041"/>
    </source>
</evidence>
<dbReference type="InterPro" id="IPR042235">
    <property type="entry name" value="ZP-C_dom"/>
</dbReference>
<feature type="region of interest" description="Disordered" evidence="3">
    <location>
        <begin position="376"/>
        <end position="424"/>
    </location>
</feature>
<keyword evidence="2" id="KW-1015">Disulfide bond</keyword>
<dbReference type="Pfam" id="PF23344">
    <property type="entry name" value="ZP-N"/>
    <property type="match status" value="1"/>
</dbReference>
<feature type="region of interest" description="Disordered" evidence="3">
    <location>
        <begin position="1"/>
        <end position="26"/>
    </location>
</feature>
<feature type="compositionally biased region" description="Pro residues" evidence="3">
    <location>
        <begin position="31"/>
        <end position="44"/>
    </location>
</feature>